<evidence type="ECO:0000256" key="2">
    <source>
        <dbReference type="SAM" id="SignalP"/>
    </source>
</evidence>
<evidence type="ECO:0000313" key="4">
    <source>
        <dbReference type="Proteomes" id="UP001328107"/>
    </source>
</evidence>
<name>A0AAN5CE82_9BILA</name>
<feature type="non-terminal residue" evidence="3">
    <location>
        <position position="1"/>
    </location>
</feature>
<keyword evidence="1" id="KW-0472">Membrane</keyword>
<dbReference type="Proteomes" id="UP001328107">
    <property type="component" value="Unassembled WGS sequence"/>
</dbReference>
<feature type="transmembrane region" description="Helical" evidence="1">
    <location>
        <begin position="148"/>
        <end position="167"/>
    </location>
</feature>
<protein>
    <submittedName>
        <fullName evidence="3">Uncharacterized protein</fullName>
    </submittedName>
</protein>
<keyword evidence="1" id="KW-0812">Transmembrane</keyword>
<dbReference type="EMBL" id="BTRK01000002">
    <property type="protein sequence ID" value="GMR38466.1"/>
    <property type="molecule type" value="Genomic_DNA"/>
</dbReference>
<keyword evidence="2" id="KW-0732">Signal</keyword>
<keyword evidence="1" id="KW-1133">Transmembrane helix</keyword>
<dbReference type="AlphaFoldDB" id="A0AAN5CE82"/>
<evidence type="ECO:0000313" key="3">
    <source>
        <dbReference type="EMBL" id="GMR38466.1"/>
    </source>
</evidence>
<gene>
    <name evidence="3" type="ORF">PMAYCL1PPCAC_08661</name>
</gene>
<feature type="chain" id="PRO_5042972931" evidence="2">
    <location>
        <begin position="18"/>
        <end position="169"/>
    </location>
</feature>
<sequence>TLLVLLVSPLLLIQSDALNCTFRATVTKEFQDGNKGEVTLEIDEDTIECLPGFDRCGDFAQMNISDFLLLNAAEHANLTLVEGLISGSVCMSQADCKNITATSQAECKSAHYGSSCCCTSDNCNGVTLTTTNPTVTTTTSGVPGICSLSSFTIVMMMIFSFIVSAYVHK</sequence>
<evidence type="ECO:0000256" key="1">
    <source>
        <dbReference type="SAM" id="Phobius"/>
    </source>
</evidence>
<accession>A0AAN5CE82</accession>
<feature type="signal peptide" evidence="2">
    <location>
        <begin position="1"/>
        <end position="17"/>
    </location>
</feature>
<organism evidence="3 4">
    <name type="scientific">Pristionchus mayeri</name>
    <dbReference type="NCBI Taxonomy" id="1317129"/>
    <lineage>
        <taxon>Eukaryota</taxon>
        <taxon>Metazoa</taxon>
        <taxon>Ecdysozoa</taxon>
        <taxon>Nematoda</taxon>
        <taxon>Chromadorea</taxon>
        <taxon>Rhabditida</taxon>
        <taxon>Rhabditina</taxon>
        <taxon>Diplogasteromorpha</taxon>
        <taxon>Diplogasteroidea</taxon>
        <taxon>Neodiplogasteridae</taxon>
        <taxon>Pristionchus</taxon>
    </lineage>
</organism>
<reference evidence="4" key="1">
    <citation type="submission" date="2022-10" db="EMBL/GenBank/DDBJ databases">
        <title>Genome assembly of Pristionchus species.</title>
        <authorList>
            <person name="Yoshida K."/>
            <person name="Sommer R.J."/>
        </authorList>
    </citation>
    <scope>NUCLEOTIDE SEQUENCE [LARGE SCALE GENOMIC DNA]</scope>
    <source>
        <strain evidence="4">RS5460</strain>
    </source>
</reference>
<keyword evidence="4" id="KW-1185">Reference proteome</keyword>
<proteinExistence type="predicted"/>
<comment type="caution">
    <text evidence="3">The sequence shown here is derived from an EMBL/GenBank/DDBJ whole genome shotgun (WGS) entry which is preliminary data.</text>
</comment>